<organism evidence="7 8">
    <name type="scientific">Saccharibacillus alkalitolerans</name>
    <dbReference type="NCBI Taxonomy" id="2705290"/>
    <lineage>
        <taxon>Bacteria</taxon>
        <taxon>Bacillati</taxon>
        <taxon>Bacillota</taxon>
        <taxon>Bacilli</taxon>
        <taxon>Bacillales</taxon>
        <taxon>Paenibacillaceae</taxon>
        <taxon>Saccharibacillus</taxon>
    </lineage>
</organism>
<comment type="caution">
    <text evidence="7">The sequence shown here is derived from an EMBL/GenBank/DDBJ whole genome shotgun (WGS) entry which is preliminary data.</text>
</comment>
<reference evidence="7 8" key="1">
    <citation type="submission" date="2020-01" db="EMBL/GenBank/DDBJ databases">
        <title>Polyphasic characterisation and genomic insights into a novel alkali tolerant bacterium VR-M41.</title>
        <authorList>
            <person name="Vemuluri V.R."/>
        </authorList>
    </citation>
    <scope>NUCLEOTIDE SEQUENCE [LARGE SCALE GENOMIC DNA]</scope>
    <source>
        <strain evidence="7 8">VR-M41</strain>
    </source>
</reference>
<keyword evidence="8" id="KW-1185">Reference proteome</keyword>
<evidence type="ECO:0000313" key="8">
    <source>
        <dbReference type="Proteomes" id="UP000800303"/>
    </source>
</evidence>
<feature type="transmembrane region" description="Helical" evidence="5">
    <location>
        <begin position="169"/>
        <end position="187"/>
    </location>
</feature>
<evidence type="ECO:0000259" key="6">
    <source>
        <dbReference type="Pfam" id="PF01061"/>
    </source>
</evidence>
<evidence type="ECO:0000313" key="7">
    <source>
        <dbReference type="EMBL" id="NGZ75393.1"/>
    </source>
</evidence>
<keyword evidence="3 5" id="KW-1133">Transmembrane helix</keyword>
<dbReference type="EMBL" id="JAAFGS010000002">
    <property type="protein sequence ID" value="NGZ75393.1"/>
    <property type="molecule type" value="Genomic_DNA"/>
</dbReference>
<keyword evidence="2 5" id="KW-0812">Transmembrane</keyword>
<name>A0ABX0F726_9BACL</name>
<feature type="transmembrane region" description="Helical" evidence="5">
    <location>
        <begin position="207"/>
        <end position="234"/>
    </location>
</feature>
<protein>
    <submittedName>
        <fullName evidence="7">ABC transporter permease</fullName>
    </submittedName>
</protein>
<evidence type="ECO:0000256" key="1">
    <source>
        <dbReference type="ARBA" id="ARBA00004141"/>
    </source>
</evidence>
<feature type="transmembrane region" description="Helical" evidence="5">
    <location>
        <begin position="21"/>
        <end position="40"/>
    </location>
</feature>
<feature type="transmembrane region" description="Helical" evidence="5">
    <location>
        <begin position="52"/>
        <end position="73"/>
    </location>
</feature>
<evidence type="ECO:0000256" key="2">
    <source>
        <dbReference type="ARBA" id="ARBA00022692"/>
    </source>
</evidence>
<dbReference type="RefSeq" id="WP_166273778.1">
    <property type="nucleotide sequence ID" value="NZ_JAAFGS010000002.1"/>
</dbReference>
<comment type="subcellular location">
    <subcellularLocation>
        <location evidence="1">Membrane</location>
        <topology evidence="1">Multi-pass membrane protein</topology>
    </subcellularLocation>
</comment>
<dbReference type="Proteomes" id="UP000800303">
    <property type="component" value="Unassembled WGS sequence"/>
</dbReference>
<dbReference type="PANTHER" id="PTHR43229:SF6">
    <property type="entry name" value="ABC-TYPE MULTIDRUG TRANSPORT SYSTEM, PERMEASE COMPONENT"/>
    <property type="match status" value="1"/>
</dbReference>
<keyword evidence="4 5" id="KW-0472">Membrane</keyword>
<gene>
    <name evidence="7" type="ORF">GYN08_08675</name>
</gene>
<feature type="domain" description="ABC-2 type transporter transmembrane" evidence="6">
    <location>
        <begin position="5"/>
        <end position="201"/>
    </location>
</feature>
<evidence type="ECO:0000256" key="4">
    <source>
        <dbReference type="ARBA" id="ARBA00023136"/>
    </source>
</evidence>
<dbReference type="PANTHER" id="PTHR43229">
    <property type="entry name" value="NODULATION PROTEIN J"/>
    <property type="match status" value="1"/>
</dbReference>
<feature type="transmembrane region" description="Helical" evidence="5">
    <location>
        <begin position="106"/>
        <end position="124"/>
    </location>
</feature>
<feature type="transmembrane region" description="Helical" evidence="5">
    <location>
        <begin position="136"/>
        <end position="157"/>
    </location>
</feature>
<sequence>MKSLWMQSKAEILRIVRNPYFVFWSLAMPILFYFIFTRVLNGDMPNLEEWQAHYLMSMAAFSVMGTSVMTFGLRLVQERTQGWSTVLRTTPLPGAVYAASKMFAQMLLNLLCIVVIFTSGWLINGVRLSASQWLMAGLWIVIASLPFLALGGLIGCMKKVDTANGISNVLYMGLAISGGLWMPFEIMPEAMQRVGKWLPSYNYGDGAWSIAAGGSPSAVSMLILLGYLIAFMVISGYVRKKQEAV</sequence>
<proteinExistence type="predicted"/>
<dbReference type="InterPro" id="IPR051784">
    <property type="entry name" value="Nod_factor_ABC_transporter"/>
</dbReference>
<evidence type="ECO:0000256" key="5">
    <source>
        <dbReference type="SAM" id="Phobius"/>
    </source>
</evidence>
<dbReference type="InterPro" id="IPR000412">
    <property type="entry name" value="ABC_2_transport"/>
</dbReference>
<accession>A0ABX0F726</accession>
<evidence type="ECO:0000256" key="3">
    <source>
        <dbReference type="ARBA" id="ARBA00022989"/>
    </source>
</evidence>
<dbReference type="InterPro" id="IPR013525">
    <property type="entry name" value="ABC2_TM"/>
</dbReference>
<dbReference type="PIRSF" id="PIRSF006648">
    <property type="entry name" value="DrrB"/>
    <property type="match status" value="1"/>
</dbReference>
<dbReference type="Pfam" id="PF01061">
    <property type="entry name" value="ABC2_membrane"/>
    <property type="match status" value="1"/>
</dbReference>